<feature type="domain" description="C2H2-type" evidence="10">
    <location>
        <begin position="506"/>
        <end position="533"/>
    </location>
</feature>
<dbReference type="GO" id="GO:0005634">
    <property type="term" value="C:nucleus"/>
    <property type="evidence" value="ECO:0007669"/>
    <property type="project" value="UniProtKB-SubCell"/>
</dbReference>
<keyword evidence="6" id="KW-0804">Transcription</keyword>
<dbReference type="InterPro" id="IPR051061">
    <property type="entry name" value="Zinc_finger_trans_reg"/>
</dbReference>
<keyword evidence="3 8" id="KW-0863">Zinc-finger</keyword>
<evidence type="ECO:0000256" key="5">
    <source>
        <dbReference type="ARBA" id="ARBA00023015"/>
    </source>
</evidence>
<comment type="subcellular location">
    <subcellularLocation>
        <location evidence="1">Nucleus</location>
    </subcellularLocation>
</comment>
<evidence type="ECO:0000256" key="9">
    <source>
        <dbReference type="SAM" id="MobiDB-lite"/>
    </source>
</evidence>
<protein>
    <recommendedName>
        <fullName evidence="10">C2H2-type domain-containing protein</fullName>
    </recommendedName>
</protein>
<dbReference type="PROSITE" id="PS00028">
    <property type="entry name" value="ZINC_FINGER_C2H2_1"/>
    <property type="match status" value="7"/>
</dbReference>
<dbReference type="SMART" id="SM00355">
    <property type="entry name" value="ZnF_C2H2"/>
    <property type="match status" value="9"/>
</dbReference>
<evidence type="ECO:0000313" key="11">
    <source>
        <dbReference type="EMBL" id="CAF1002101.1"/>
    </source>
</evidence>
<gene>
    <name evidence="11" type="ORF">SEV965_LOCUS10839</name>
</gene>
<dbReference type="SUPFAM" id="SSF57667">
    <property type="entry name" value="beta-beta-alpha zinc fingers"/>
    <property type="match status" value="3"/>
</dbReference>
<feature type="domain" description="C2H2-type" evidence="10">
    <location>
        <begin position="443"/>
        <end position="471"/>
    </location>
</feature>
<feature type="region of interest" description="Disordered" evidence="9">
    <location>
        <begin position="1"/>
        <end position="23"/>
    </location>
</feature>
<evidence type="ECO:0000256" key="2">
    <source>
        <dbReference type="ARBA" id="ARBA00022723"/>
    </source>
</evidence>
<keyword evidence="7" id="KW-0539">Nucleus</keyword>
<reference evidence="11" key="1">
    <citation type="submission" date="2021-02" db="EMBL/GenBank/DDBJ databases">
        <authorList>
            <person name="Nowell W R."/>
        </authorList>
    </citation>
    <scope>NUCLEOTIDE SEQUENCE</scope>
</reference>
<evidence type="ECO:0000256" key="3">
    <source>
        <dbReference type="ARBA" id="ARBA00022771"/>
    </source>
</evidence>
<organism evidence="11 12">
    <name type="scientific">Rotaria sordida</name>
    <dbReference type="NCBI Taxonomy" id="392033"/>
    <lineage>
        <taxon>Eukaryota</taxon>
        <taxon>Metazoa</taxon>
        <taxon>Spiralia</taxon>
        <taxon>Gnathifera</taxon>
        <taxon>Rotifera</taxon>
        <taxon>Eurotatoria</taxon>
        <taxon>Bdelloidea</taxon>
        <taxon>Philodinida</taxon>
        <taxon>Philodinidae</taxon>
        <taxon>Rotaria</taxon>
    </lineage>
</organism>
<dbReference type="Pfam" id="PF00096">
    <property type="entry name" value="zf-C2H2"/>
    <property type="match status" value="1"/>
</dbReference>
<keyword evidence="5" id="KW-0805">Transcription regulation</keyword>
<dbReference type="PROSITE" id="PS50157">
    <property type="entry name" value="ZINC_FINGER_C2H2_2"/>
    <property type="match status" value="5"/>
</dbReference>
<sequence>MLNSYPLYHSHHNSTTNNLRRSSLNSTISLTKSRRNSFSPSTPLILSQSTFEDFNDDYFSLPSSTNNNNNNNITSKIIENNTNFFSESKDDTSLSFLDGLDLANNLISSTNDDNIFNDKSLTDLSTSSPIISSSSQSNIQCVRIIRRNDTAPIQTNTNTNQRRVVRVIRLSNATRPIEQTSSSSSSSSSSSNVYIVRKTDITPTVQINPAIKHVIAQTSINNNNNNNNNNTDENNQLNKFYGSTISIFGIEFTVVSNENNPTDKCASLVQNMNDTIIKTNIQTTNKINDIHKLFSRIYRCVLCSAEFDIYEDFVSHGSGHLQDLTLKPLETASVFRRRSYRCLLPHCNARIESETESPRILDQLFRRHLLSHVGTHPFKCHICKSKFQRIQNYRVHLAYHEEMNSPSLQCKKCLKKFTADKQYNFHIRKCFVVPPPPTTTALFRCHICGENFEKDQSLKLHMQHIHLSRPPTPTVTTIRNDNEVRVRLVSPSIVSIKSKTSTISSNTCQICHQDFPKRLLYKKHMLTHLGDKHFACTYPACKDTFYTQSNLDRHVRTVHLRGSHSFTCTFPNCGKTFTRNDSLKNHRAKHFPNMIMKCPYVDCEEKFRVRSTYHAHVKRHRSEKQQASTIYVCVLQNCQYTTSNKASMKQHLTKIHDYKQEKDEDIPYLQYPSKQQQQQQQQLHIDEPTSTNLVEVSAPLVVKLPGDEPLPPTSLVVPHTQPLVAAPPPPQPLSDPFDFFNMMMMPDMPLGNLDWLNIESEENIRPRKRQNIITISRDMESLSTVVVENLSGCARTDYRSNHALLERAKFRRKLLNYKRGIK</sequence>
<keyword evidence="4" id="KW-0862">Zinc</keyword>
<evidence type="ECO:0000256" key="8">
    <source>
        <dbReference type="PROSITE-ProRule" id="PRU00042"/>
    </source>
</evidence>
<evidence type="ECO:0000256" key="1">
    <source>
        <dbReference type="ARBA" id="ARBA00004123"/>
    </source>
</evidence>
<name>A0A814GXL7_9BILA</name>
<feature type="domain" description="C2H2-type" evidence="10">
    <location>
        <begin position="596"/>
        <end position="625"/>
    </location>
</feature>
<accession>A0A814GXL7</accession>
<dbReference type="AlphaFoldDB" id="A0A814GXL7"/>
<dbReference type="EMBL" id="CAJNOU010000453">
    <property type="protein sequence ID" value="CAF1002101.1"/>
    <property type="molecule type" value="Genomic_DNA"/>
</dbReference>
<dbReference type="Gene3D" id="3.30.160.60">
    <property type="entry name" value="Classic Zinc Finger"/>
    <property type="match status" value="4"/>
</dbReference>
<dbReference type="PANTHER" id="PTHR46179:SF13">
    <property type="entry name" value="C2H2-TYPE DOMAIN-CONTAINING PROTEIN"/>
    <property type="match status" value="1"/>
</dbReference>
<feature type="compositionally biased region" description="Polar residues" evidence="9">
    <location>
        <begin position="13"/>
        <end position="23"/>
    </location>
</feature>
<dbReference type="GO" id="GO:0006357">
    <property type="term" value="P:regulation of transcription by RNA polymerase II"/>
    <property type="evidence" value="ECO:0007669"/>
    <property type="project" value="TreeGrafter"/>
</dbReference>
<evidence type="ECO:0000256" key="4">
    <source>
        <dbReference type="ARBA" id="ARBA00022833"/>
    </source>
</evidence>
<feature type="domain" description="C2H2-type" evidence="10">
    <location>
        <begin position="534"/>
        <end position="559"/>
    </location>
</feature>
<dbReference type="InterPro" id="IPR013087">
    <property type="entry name" value="Znf_C2H2_type"/>
</dbReference>
<dbReference type="PANTHER" id="PTHR46179">
    <property type="entry name" value="ZINC FINGER PROTEIN"/>
    <property type="match status" value="1"/>
</dbReference>
<comment type="caution">
    <text evidence="11">The sequence shown here is derived from an EMBL/GenBank/DDBJ whole genome shotgun (WGS) entry which is preliminary data.</text>
</comment>
<dbReference type="Proteomes" id="UP000663889">
    <property type="component" value="Unassembled WGS sequence"/>
</dbReference>
<evidence type="ECO:0000256" key="6">
    <source>
        <dbReference type="ARBA" id="ARBA00023163"/>
    </source>
</evidence>
<proteinExistence type="predicted"/>
<dbReference type="InterPro" id="IPR036236">
    <property type="entry name" value="Znf_C2H2_sf"/>
</dbReference>
<evidence type="ECO:0000256" key="7">
    <source>
        <dbReference type="ARBA" id="ARBA00023242"/>
    </source>
</evidence>
<evidence type="ECO:0000259" key="10">
    <source>
        <dbReference type="PROSITE" id="PS50157"/>
    </source>
</evidence>
<keyword evidence="2" id="KW-0479">Metal-binding</keyword>
<feature type="domain" description="C2H2-type" evidence="10">
    <location>
        <begin position="566"/>
        <end position="590"/>
    </location>
</feature>
<evidence type="ECO:0000313" key="12">
    <source>
        <dbReference type="Proteomes" id="UP000663889"/>
    </source>
</evidence>
<dbReference type="GO" id="GO:0008270">
    <property type="term" value="F:zinc ion binding"/>
    <property type="evidence" value="ECO:0007669"/>
    <property type="project" value="UniProtKB-KW"/>
</dbReference>